<sequence length="309" mass="34957">MPIIHNEDIVLSSGYIANVQMLIPRGYDLDSKTDRLPAVLDVYGGSGLQKVTDSLVALIGLSMSLASKNEYIMIFVDGRGGMYRGWDIKEPTYQKLGTYEVDDTIETMKILTEKYSLIDRTRRGIWGWSYGGFLTAKAIQKDNDHIFKCAASVAPVTNFLYYDATYTERYMGPADGKGYIETDLTTANLSNFEKTREDQSNLVHYPPSPEQQHIYSISVQYSTMEVAKSAISVAETLKTSEVKKMKSLPNVGCIKSNYKNNKSINVKETINLMNQLKDFVKNRENMSRYTTFVEDSEKVDIKEEQPISE</sequence>
<accession>A0AC35U2E7</accession>
<proteinExistence type="predicted"/>
<name>A0AC35U2E7_9BILA</name>
<organism evidence="1 2">
    <name type="scientific">Rhabditophanes sp. KR3021</name>
    <dbReference type="NCBI Taxonomy" id="114890"/>
    <lineage>
        <taxon>Eukaryota</taxon>
        <taxon>Metazoa</taxon>
        <taxon>Ecdysozoa</taxon>
        <taxon>Nematoda</taxon>
        <taxon>Chromadorea</taxon>
        <taxon>Rhabditida</taxon>
        <taxon>Tylenchina</taxon>
        <taxon>Panagrolaimomorpha</taxon>
        <taxon>Strongyloidoidea</taxon>
        <taxon>Alloionematidae</taxon>
        <taxon>Rhabditophanes</taxon>
    </lineage>
</organism>
<dbReference type="Proteomes" id="UP000095286">
    <property type="component" value="Unplaced"/>
</dbReference>
<evidence type="ECO:0000313" key="1">
    <source>
        <dbReference type="Proteomes" id="UP000095286"/>
    </source>
</evidence>
<reference evidence="2" key="1">
    <citation type="submission" date="2016-11" db="UniProtKB">
        <authorList>
            <consortium name="WormBaseParasite"/>
        </authorList>
    </citation>
    <scope>IDENTIFICATION</scope>
    <source>
        <strain evidence="2">KR3021</strain>
    </source>
</reference>
<evidence type="ECO:0000313" key="2">
    <source>
        <dbReference type="WBParaSite" id="RSKR_0000644600.1"/>
    </source>
</evidence>
<protein>
    <submittedName>
        <fullName evidence="2">Peptidase_S9 domain-containing protein</fullName>
    </submittedName>
</protein>
<dbReference type="WBParaSite" id="RSKR_0000644600.1">
    <property type="protein sequence ID" value="RSKR_0000644600.1"/>
    <property type="gene ID" value="RSKR_0000644600"/>
</dbReference>